<comment type="caution">
    <text evidence="1">The sequence shown here is derived from an EMBL/GenBank/DDBJ whole genome shotgun (WGS) entry which is preliminary data.</text>
</comment>
<evidence type="ECO:0000313" key="1">
    <source>
        <dbReference type="EMBL" id="KAJ3520533.1"/>
    </source>
</evidence>
<sequence>MDAAENPSFRSSKMSRLPAPSTAIGGGGGLTEWSESQHNARIQSTVTSLASLKNLKREIPQPASQSEAKRKPLSDRALEYPTKPTSLAAATSAARSNMKAQSLAGMSGLKQPSSFQTSRSGMGSNFAKSVGPGRHAPSNQPQASRMHPRPGHARSKSQAPRPRTAHGLRDEDRYEPAPSNSMSTTSQPDNSQPLAPLHSNKVRAVQSAAVLSTRRDSSLTSRFTQLSLDDDSSLSIGNQVFSRPSTRQSSQSSLISQTSTIASKRHSKDSQNGKLAAVPPKSPSKEQVQRKLDQFQESLSMSPVKTFTSPIKSPSPCKSFLNKTSNLTSYVAWDVDGRVVDMESQFKELKEMVNTTLSERKGQEDALDLAKNRVKELENDREKLEMRNDSLKSDLDAAREEGRQIRHEIEKQKWEYQRRMDDQERKHRETMEDLARQHRSSVDELGRELDRLKEQETKDHAQRLENLTRQYQQQLEDERQKMSREVQDLRTRMGNEHQDMGMSLQRKERELQEVQSQAEGLRGDLERERTLKNSLQTNIAELSAANTTLEAKINSLRSHVEFLESDSKAQSDSFASMESRLQEALRMAEEAQQKLIKEETERRVLFNKYQELKGNIRVMCRVRPALSESEGEVAKMSFPDDKTSAEIVLAGPEEKSSLGNVTRKNYPFEFDRVFIPGTQNQEIFGEISQLVQSALDGYNVCIFCYGQTGSGKTHTMSSTDGMIPRATHMIYDTITKLKEKSWEYTMEGSFIEVYNEELNDLLTPERSGEGRSKKLEIRHDEARKQTTIVNCKTVRLNSPSSVETMLEEAQNNRSVAATKANERSSRSHSVFILKLVGENSATGERCEGTLNLVDLAGSERLKHSQAEGDRMKETQNINKSLSCLGDVIEALGRGTGHVPYRNSKLTHLLQYSLGGNSKTLMFVMVSPLETHLKETLTSLRFATKVHNTHIGTAKATKKVRDSS</sequence>
<evidence type="ECO:0000313" key="2">
    <source>
        <dbReference type="Proteomes" id="UP001148629"/>
    </source>
</evidence>
<keyword evidence="2" id="KW-1185">Reference proteome</keyword>
<dbReference type="EMBL" id="JANRMS010002877">
    <property type="protein sequence ID" value="KAJ3520533.1"/>
    <property type="molecule type" value="Genomic_DNA"/>
</dbReference>
<dbReference type="Proteomes" id="UP001148629">
    <property type="component" value="Unassembled WGS sequence"/>
</dbReference>
<protein>
    <submittedName>
        <fullName evidence="1">Uncharacterized protein</fullName>
    </submittedName>
</protein>
<organism evidence="1 2">
    <name type="scientific">Fusarium decemcellulare</name>
    <dbReference type="NCBI Taxonomy" id="57161"/>
    <lineage>
        <taxon>Eukaryota</taxon>
        <taxon>Fungi</taxon>
        <taxon>Dikarya</taxon>
        <taxon>Ascomycota</taxon>
        <taxon>Pezizomycotina</taxon>
        <taxon>Sordariomycetes</taxon>
        <taxon>Hypocreomycetidae</taxon>
        <taxon>Hypocreales</taxon>
        <taxon>Nectriaceae</taxon>
        <taxon>Fusarium</taxon>
        <taxon>Fusarium decemcellulare species complex</taxon>
    </lineage>
</organism>
<proteinExistence type="predicted"/>
<accession>A0ACC1RJ15</accession>
<name>A0ACC1RJ15_9HYPO</name>
<reference evidence="1" key="1">
    <citation type="submission" date="2022-08" db="EMBL/GenBank/DDBJ databases">
        <title>Genome Sequence of Fusarium decemcellulare.</title>
        <authorList>
            <person name="Buettner E."/>
        </authorList>
    </citation>
    <scope>NUCLEOTIDE SEQUENCE</scope>
    <source>
        <strain evidence="1">Babe19</strain>
    </source>
</reference>
<gene>
    <name evidence="1" type="ORF">NM208_g13667</name>
</gene>